<feature type="region of interest" description="Disordered" evidence="1">
    <location>
        <begin position="482"/>
        <end position="529"/>
    </location>
</feature>
<feature type="compositionally biased region" description="Basic and acidic residues" evidence="1">
    <location>
        <begin position="489"/>
        <end position="498"/>
    </location>
</feature>
<feature type="region of interest" description="Disordered" evidence="1">
    <location>
        <begin position="952"/>
        <end position="975"/>
    </location>
</feature>
<reference evidence="2 3" key="1">
    <citation type="submission" date="2024-02" db="EMBL/GenBank/DDBJ databases">
        <authorList>
            <person name="Chen Y."/>
            <person name="Shah S."/>
            <person name="Dougan E. K."/>
            <person name="Thang M."/>
            <person name="Chan C."/>
        </authorList>
    </citation>
    <scope>NUCLEOTIDE SEQUENCE [LARGE SCALE GENOMIC DNA]</scope>
</reference>
<evidence type="ECO:0008006" key="4">
    <source>
        <dbReference type="Google" id="ProtNLM"/>
    </source>
</evidence>
<accession>A0ABP0KQP1</accession>
<feature type="compositionally biased region" description="Acidic residues" evidence="1">
    <location>
        <begin position="966"/>
        <end position="975"/>
    </location>
</feature>
<proteinExistence type="predicted"/>
<sequence>MSLAKALNNARQAGKGLQGLHLKYLEAYAEQASTPSLNDAVLFLDLLRQGRSTLHSKAPGTLKRYEAECLRHEGYIKFRSQFVEGHEFDQPSSTMLVRIYSNLRRMNLHSDAEKLWPRVYSFATAGPMPRVDLLRIWATCPPAELPKLDATLGKALGNADSLTSWQLLSALSRSGALPPRSATLKACLDHLWKMVKEFQANPEDIAKMLARLHLASKSEGAGIEPEILDKIKKELVATSPTLDVDSLCSLLPVIESSDETLWVFVRDQLLQKKRMPLQNSLDVLEFLNRVPGKKGAQKLRLFVEVNLEMKLSKAAQSDPSDVARISRHLHVVASSGKICQGLLNTAINMRKDLYPVVLWLLFMRTGEAGLAQKHPELLVKFDRVGEILESHGIPEGRMSMMEMLKSVRAMRQNQVKMPKCVEQIVQHFLRILQQAQEHVGGHLAAEASQEASGLGAAMGKPLLDNAGEDEAVQDESLEAQRLGAAAKKPPLDDAREGQPEETADEETADQGLEVQQDQDASDTKSDPSTVKRKDLLAEVQHLVLLLWAELEQQALENSELSAAARDVCEPERCKLDVRRIAECLVELSALETASILCEKLHATFLESLPALAGSELLELTAKVSFDVQAAAMAVQELDKRVMEDRLSVSDSADVDYLIQCASNLKRAARAERAGDVEVVQEQMIKVCKLLLEHMPEKPEKVQEVMSVVCAALADLGLEEPIFNSMLYKGLRVLARNPEPCDGMVELLFSLAGLHGGKLPFNMLAYAWVLATHCAAEVKSAESCAKLWALALAARHLSSKTAWTNLRLAPNAAALDRSVFPPKDSKLPAFGLEGNRQTQELQDHLRLALASALPAQLSEEQLQVPGTPFVVDFGFERLCLGIVVPRAAHKTSGNKLTGHARLMEATLKAMGWRVLWAWPDELAGLCQETPDDSVVAALRSAIEEGKSISAARRAAGVGQEVEQSAEPMEEASDSDG</sequence>
<organism evidence="2 3">
    <name type="scientific">Durusdinium trenchii</name>
    <dbReference type="NCBI Taxonomy" id="1381693"/>
    <lineage>
        <taxon>Eukaryota</taxon>
        <taxon>Sar</taxon>
        <taxon>Alveolata</taxon>
        <taxon>Dinophyceae</taxon>
        <taxon>Suessiales</taxon>
        <taxon>Symbiodiniaceae</taxon>
        <taxon>Durusdinium</taxon>
    </lineage>
</organism>
<feature type="compositionally biased region" description="Acidic residues" evidence="1">
    <location>
        <begin position="499"/>
        <end position="508"/>
    </location>
</feature>
<evidence type="ECO:0000313" key="2">
    <source>
        <dbReference type="EMBL" id="CAK9028254.1"/>
    </source>
</evidence>
<evidence type="ECO:0000313" key="3">
    <source>
        <dbReference type="Proteomes" id="UP001642464"/>
    </source>
</evidence>
<evidence type="ECO:0000256" key="1">
    <source>
        <dbReference type="SAM" id="MobiDB-lite"/>
    </source>
</evidence>
<dbReference type="Proteomes" id="UP001642464">
    <property type="component" value="Unassembled WGS sequence"/>
</dbReference>
<name>A0ABP0KQP1_9DINO</name>
<comment type="caution">
    <text evidence="2">The sequence shown here is derived from an EMBL/GenBank/DDBJ whole genome shotgun (WGS) entry which is preliminary data.</text>
</comment>
<dbReference type="EMBL" id="CAXAMM010012224">
    <property type="protein sequence ID" value="CAK9028254.1"/>
    <property type="molecule type" value="Genomic_DNA"/>
</dbReference>
<gene>
    <name evidence="2" type="ORF">SCF082_LOCUS18267</name>
</gene>
<keyword evidence="3" id="KW-1185">Reference proteome</keyword>
<protein>
    <recommendedName>
        <fullName evidence="4">RAP domain-containing protein</fullName>
    </recommendedName>
</protein>